<dbReference type="NCBIfam" id="TIGR00217">
    <property type="entry name" value="malQ"/>
    <property type="match status" value="1"/>
</dbReference>
<dbReference type="InterPro" id="IPR017853">
    <property type="entry name" value="GH"/>
</dbReference>
<dbReference type="EMBL" id="CADCVN010000471">
    <property type="protein sequence ID" value="CAA9485755.1"/>
    <property type="molecule type" value="Genomic_DNA"/>
</dbReference>
<comment type="similarity">
    <text evidence="2 10">Belongs to the disproportionating enzyme family.</text>
</comment>
<evidence type="ECO:0000256" key="6">
    <source>
        <dbReference type="ARBA" id="ARBA00022679"/>
    </source>
</evidence>
<dbReference type="PANTHER" id="PTHR32438">
    <property type="entry name" value="4-ALPHA-GLUCANOTRANSFERASE DPE1, CHLOROPLASTIC/AMYLOPLASTIC"/>
    <property type="match status" value="1"/>
</dbReference>
<dbReference type="GO" id="GO:0004134">
    <property type="term" value="F:4-alpha-glucanotransferase activity"/>
    <property type="evidence" value="ECO:0007669"/>
    <property type="project" value="UniProtKB-EC"/>
</dbReference>
<evidence type="ECO:0000256" key="7">
    <source>
        <dbReference type="ARBA" id="ARBA00023277"/>
    </source>
</evidence>
<organism evidence="11">
    <name type="scientific">uncultured Segetibacter sp</name>
    <dbReference type="NCBI Taxonomy" id="481133"/>
    <lineage>
        <taxon>Bacteria</taxon>
        <taxon>Pseudomonadati</taxon>
        <taxon>Bacteroidota</taxon>
        <taxon>Chitinophagia</taxon>
        <taxon>Chitinophagales</taxon>
        <taxon>Chitinophagaceae</taxon>
        <taxon>Segetibacter</taxon>
        <taxon>environmental samples</taxon>
    </lineage>
</organism>
<protein>
    <recommendedName>
        <fullName evidence="4 10">4-alpha-glucanotransferase</fullName>
        <ecNumber evidence="3 10">2.4.1.25</ecNumber>
    </recommendedName>
    <alternativeName>
        <fullName evidence="8 10">Amylomaltase</fullName>
    </alternativeName>
    <alternativeName>
        <fullName evidence="9 10">Disproportionating enzyme</fullName>
    </alternativeName>
</protein>
<dbReference type="SUPFAM" id="SSF51445">
    <property type="entry name" value="(Trans)glycosidases"/>
    <property type="match status" value="1"/>
</dbReference>
<dbReference type="Gene3D" id="3.20.20.80">
    <property type="entry name" value="Glycosidases"/>
    <property type="match status" value="1"/>
</dbReference>
<proteinExistence type="inferred from homology"/>
<evidence type="ECO:0000256" key="5">
    <source>
        <dbReference type="ARBA" id="ARBA00022676"/>
    </source>
</evidence>
<evidence type="ECO:0000256" key="3">
    <source>
        <dbReference type="ARBA" id="ARBA00012560"/>
    </source>
</evidence>
<dbReference type="InterPro" id="IPR003385">
    <property type="entry name" value="Glyco_hydro_77"/>
</dbReference>
<reference evidence="11" key="1">
    <citation type="submission" date="2020-02" db="EMBL/GenBank/DDBJ databases">
        <authorList>
            <person name="Meier V. D."/>
        </authorList>
    </citation>
    <scope>NUCLEOTIDE SEQUENCE</scope>
    <source>
        <strain evidence="11">AVDCRST_MAG96</strain>
    </source>
</reference>
<dbReference type="NCBIfam" id="NF011080">
    <property type="entry name" value="PRK14508.1-3"/>
    <property type="match status" value="1"/>
</dbReference>
<evidence type="ECO:0000256" key="10">
    <source>
        <dbReference type="RuleBase" id="RU361207"/>
    </source>
</evidence>
<evidence type="ECO:0000256" key="9">
    <source>
        <dbReference type="ARBA" id="ARBA00031501"/>
    </source>
</evidence>
<evidence type="ECO:0000256" key="8">
    <source>
        <dbReference type="ARBA" id="ARBA00031423"/>
    </source>
</evidence>
<comment type="catalytic activity">
    <reaction evidence="1 10">
        <text>Transfers a segment of a (1-&gt;4)-alpha-D-glucan to a new position in an acceptor, which may be glucose or a (1-&gt;4)-alpha-D-glucan.</text>
        <dbReference type="EC" id="2.4.1.25"/>
    </reaction>
</comment>
<dbReference type="EC" id="2.4.1.25" evidence="3 10"/>
<dbReference type="GO" id="GO:0005975">
    <property type="term" value="P:carbohydrate metabolic process"/>
    <property type="evidence" value="ECO:0007669"/>
    <property type="project" value="InterPro"/>
</dbReference>
<evidence type="ECO:0000256" key="2">
    <source>
        <dbReference type="ARBA" id="ARBA00005684"/>
    </source>
</evidence>
<name>A0A6J4RZF4_9BACT</name>
<dbReference type="Pfam" id="PF02446">
    <property type="entry name" value="Glyco_hydro_77"/>
    <property type="match status" value="1"/>
</dbReference>
<sequence length="420" mass="48964">MTENKRGAGILLHISSLPSPFGIGDMGPEAILFADFMQRSGQKFWQLLPLNPIEEGQGYSPYSSISSRAGNILLISPELLAEDGLLDAEDLLQYYVPQEGKTNFGEAERVKAEIFEKAWQNFTHGKQNKLHKEFEKFCKKEADWLDDFALYMVLKHEHGSKPWFEWPEEFKLRDKKAIHKLLAGSKDAFEKMKWLQFIFSKQWKDLREYCNNKGIKFFGDLPFYISYDSVDVWSHPHLFSLDKEGNMIGMAGVPPDAFSDDGQLWGMPVFLWDVLKKHHYDWWIERFKKNMELFDLLRLDHFRAFADYWEVPAKEKTARNGKWKPGPGADFFKAVKKALGDLPFIAEDLGEINDPVYELRDEFSFPGMKVLMFAFGDEMPKNPYVPHNYSENFVAYTGTHDNNTIRGWYRQEGCKYHQQI</sequence>
<dbReference type="PANTHER" id="PTHR32438:SF5">
    <property type="entry name" value="4-ALPHA-GLUCANOTRANSFERASE DPE1, CHLOROPLASTIC_AMYLOPLASTIC"/>
    <property type="match status" value="1"/>
</dbReference>
<accession>A0A6J4RZF4</accession>
<keyword evidence="5 10" id="KW-0328">Glycosyltransferase</keyword>
<evidence type="ECO:0000313" key="11">
    <source>
        <dbReference type="EMBL" id="CAA9485755.1"/>
    </source>
</evidence>
<keyword evidence="6 10" id="KW-0808">Transferase</keyword>
<evidence type="ECO:0000256" key="1">
    <source>
        <dbReference type="ARBA" id="ARBA00000439"/>
    </source>
</evidence>
<keyword evidence="7 10" id="KW-0119">Carbohydrate metabolism</keyword>
<gene>
    <name evidence="11" type="ORF">AVDCRST_MAG96-1254</name>
</gene>
<evidence type="ECO:0000256" key="4">
    <source>
        <dbReference type="ARBA" id="ARBA00020295"/>
    </source>
</evidence>
<dbReference type="AlphaFoldDB" id="A0A6J4RZF4"/>